<gene>
    <name evidence="5" type="primary">rqcH</name>
    <name evidence="7" type="ORF">C7H19_21195</name>
</gene>
<dbReference type="PANTHER" id="PTHR15239:SF6">
    <property type="entry name" value="RIBOSOME QUALITY CONTROL COMPLEX SUBUNIT NEMF"/>
    <property type="match status" value="1"/>
</dbReference>
<reference evidence="7 8" key="1">
    <citation type="submission" date="2018-03" db="EMBL/GenBank/DDBJ databases">
        <title>The ancient ancestry and fast evolution of plastids.</title>
        <authorList>
            <person name="Moore K.R."/>
            <person name="Magnabosco C."/>
            <person name="Momper L."/>
            <person name="Gold D.A."/>
            <person name="Bosak T."/>
            <person name="Fournier G.P."/>
        </authorList>
    </citation>
    <scope>NUCLEOTIDE SEQUENCE [LARGE SCALE GENOMIC DNA]</scope>
    <source>
        <strain evidence="7 8">CCALA 016</strain>
    </source>
</reference>
<dbReference type="Gene3D" id="2.30.310.10">
    <property type="entry name" value="ibrinogen binding protein from staphylococcus aureus domain"/>
    <property type="match status" value="1"/>
</dbReference>
<sequence length="577" mass="66655">MQSVDYTTLIASCAELRSQWLPARIEQVYQCDRYTIALALRTLKKRGWLTISWHPQAARINMGDAPPKIPDTFTFSDQLRHQLNGYALTAIEAIAPWERVIDFTIAKRPDDPAIWHIYIEIMGKYSNVILTDASNQIITVAHQVTASQSSIRTVETGQPYELPPPLFGTNPSLEESLNSWFERVSLIPDQIERQLIKTYRGVSPVIARFLLKNVHIDTKITTDQLTETNWENLFNEWQNWLKVLKTETFQPGWTNTGYTVLGGEDIKPVSDVQTLLNRYYTDYLNQETFKQLRHQLSQKINAILGKLRQKANIFTERLKQSENADQYRQQADLLMAYVYQWEAGMSSITLPDFVTEEPVKISLNPEKNGVQNAQSLYKQHQKLKRALQAVQPLLDEVLAEIQYLEQVSASLSGLEQYQTPDDLQTLEEIRDELIEQNYFESQSRPRQSTDQSKPYRYITSSGYEIWIGRNNRQNDILTFRTAGDYDLWFHTQEIAGSHVLLRLQPGFVPDESDLQLAADWAAYFSQARQSTQVPVVYTKPKYVYKPKGGKPGMVIYKQEQVLWGSPERVTRYLKNLV</sequence>
<evidence type="ECO:0000256" key="5">
    <source>
        <dbReference type="HAMAP-Rule" id="MF_00844"/>
    </source>
</evidence>
<dbReference type="GO" id="GO:0000049">
    <property type="term" value="F:tRNA binding"/>
    <property type="evidence" value="ECO:0007669"/>
    <property type="project" value="UniProtKB-UniRule"/>
</dbReference>
<name>A0A2T1LSF0_9CHRO</name>
<proteinExistence type="inferred from homology"/>
<feature type="domain" description="NFACT RNA-binding" evidence="6">
    <location>
        <begin position="453"/>
        <end position="548"/>
    </location>
</feature>
<dbReference type="Proteomes" id="UP000239001">
    <property type="component" value="Unassembled WGS sequence"/>
</dbReference>
<comment type="similarity">
    <text evidence="5">Belongs to the NEMF family.</text>
</comment>
<protein>
    <recommendedName>
        <fullName evidence="5">Rqc2 homolog RqcH</fullName>
        <shortName evidence="5">RqcH</shortName>
    </recommendedName>
</protein>
<keyword evidence="2 5" id="KW-0699">rRNA-binding</keyword>
<dbReference type="HAMAP" id="MF_00844_B">
    <property type="entry name" value="RqcH_B"/>
    <property type="match status" value="1"/>
</dbReference>
<dbReference type="Pfam" id="PF05670">
    <property type="entry name" value="NFACT-R_1"/>
    <property type="match status" value="1"/>
</dbReference>
<dbReference type="InterPro" id="IPR008532">
    <property type="entry name" value="NFACT_RNA-bd"/>
</dbReference>
<dbReference type="OrthoDB" id="9766163at2"/>
<comment type="function">
    <text evidence="5">Key component of the ribosome quality control system (RQC), a ribosome-associated complex that mediates the extraction of incompletely synthesized nascent chains from stalled ribosomes and their subsequent degradation. RqcH recruits Ala-charged tRNA, and with RqcP directs the elongation of stalled nascent chains on 50S ribosomal subunits, leading to non-templated C-terminal alanine extensions (Ala tail). The Ala tail promotes nascent chain degradation. May add between 1 and at least 8 Ala residues. Binds to stalled 50S ribosomal subunits.</text>
</comment>
<dbReference type="FunFam" id="2.30.310.10:FF:000004">
    <property type="entry name" value="Fibronectin-binding protein A"/>
    <property type="match status" value="1"/>
</dbReference>
<dbReference type="GO" id="GO:0072344">
    <property type="term" value="P:rescue of stalled ribosome"/>
    <property type="evidence" value="ECO:0007669"/>
    <property type="project" value="UniProtKB-UniRule"/>
</dbReference>
<organism evidence="7 8">
    <name type="scientific">Aphanothece hegewaldii CCALA 016</name>
    <dbReference type="NCBI Taxonomy" id="2107694"/>
    <lineage>
        <taxon>Bacteria</taxon>
        <taxon>Bacillati</taxon>
        <taxon>Cyanobacteriota</taxon>
        <taxon>Cyanophyceae</taxon>
        <taxon>Oscillatoriophycideae</taxon>
        <taxon>Chroococcales</taxon>
        <taxon>Aphanothecaceae</taxon>
        <taxon>Aphanothece</taxon>
    </lineage>
</organism>
<dbReference type="InterPro" id="IPR051608">
    <property type="entry name" value="RQC_Subunit_NEMF"/>
</dbReference>
<dbReference type="InterPro" id="IPR043682">
    <property type="entry name" value="RqcH_bacterial"/>
</dbReference>
<keyword evidence="3 5" id="KW-0694">RNA-binding</keyword>
<evidence type="ECO:0000259" key="6">
    <source>
        <dbReference type="Pfam" id="PF05670"/>
    </source>
</evidence>
<evidence type="ECO:0000256" key="1">
    <source>
        <dbReference type="ARBA" id="ARBA00022555"/>
    </source>
</evidence>
<evidence type="ECO:0000256" key="3">
    <source>
        <dbReference type="ARBA" id="ARBA00022884"/>
    </source>
</evidence>
<dbReference type="PANTHER" id="PTHR15239">
    <property type="entry name" value="NUCLEAR EXPORT MEDIATOR FACTOR NEMF"/>
    <property type="match status" value="1"/>
</dbReference>
<accession>A0A2T1LSF0</accession>
<evidence type="ECO:0000256" key="2">
    <source>
        <dbReference type="ARBA" id="ARBA00022730"/>
    </source>
</evidence>
<comment type="caution">
    <text evidence="7">The sequence shown here is derived from an EMBL/GenBank/DDBJ whole genome shotgun (WGS) entry which is preliminary data.</text>
</comment>
<dbReference type="GO" id="GO:0019843">
    <property type="term" value="F:rRNA binding"/>
    <property type="evidence" value="ECO:0007669"/>
    <property type="project" value="UniProtKB-UniRule"/>
</dbReference>
<evidence type="ECO:0000313" key="8">
    <source>
        <dbReference type="Proteomes" id="UP000239001"/>
    </source>
</evidence>
<comment type="subunit">
    <text evidence="5">Associates with stalled 50S ribosomal subunits. Binds to RqcP.</text>
</comment>
<keyword evidence="4 5" id="KW-0648">Protein biosynthesis</keyword>
<dbReference type="GO" id="GO:0043023">
    <property type="term" value="F:ribosomal large subunit binding"/>
    <property type="evidence" value="ECO:0007669"/>
    <property type="project" value="UniProtKB-UniRule"/>
</dbReference>
<dbReference type="Pfam" id="PF05833">
    <property type="entry name" value="NFACT_N"/>
    <property type="match status" value="1"/>
</dbReference>
<evidence type="ECO:0000313" key="7">
    <source>
        <dbReference type="EMBL" id="PSF32684.1"/>
    </source>
</evidence>
<keyword evidence="1 5" id="KW-0820">tRNA-binding</keyword>
<dbReference type="AlphaFoldDB" id="A0A2T1LSF0"/>
<dbReference type="RefSeq" id="WP_106458948.1">
    <property type="nucleotide sequence ID" value="NZ_PXOH01000036.1"/>
</dbReference>
<reference evidence="7 8" key="2">
    <citation type="submission" date="2018-03" db="EMBL/GenBank/DDBJ databases">
        <authorList>
            <person name="Keele B.F."/>
        </authorList>
    </citation>
    <scope>NUCLEOTIDE SEQUENCE [LARGE SCALE GENOMIC DNA]</scope>
    <source>
        <strain evidence="7 8">CCALA 016</strain>
    </source>
</reference>
<dbReference type="GO" id="GO:1990112">
    <property type="term" value="C:RQC complex"/>
    <property type="evidence" value="ECO:0007669"/>
    <property type="project" value="TreeGrafter"/>
</dbReference>
<dbReference type="EMBL" id="PXOH01000036">
    <property type="protein sequence ID" value="PSF32684.1"/>
    <property type="molecule type" value="Genomic_DNA"/>
</dbReference>
<evidence type="ECO:0000256" key="4">
    <source>
        <dbReference type="ARBA" id="ARBA00022917"/>
    </source>
</evidence>
<keyword evidence="8" id="KW-1185">Reference proteome</keyword>